<dbReference type="Proteomes" id="UP001212997">
    <property type="component" value="Unassembled WGS sequence"/>
</dbReference>
<dbReference type="InterPro" id="IPR032675">
    <property type="entry name" value="LRR_dom_sf"/>
</dbReference>
<name>A0AAD5V9P5_9APHY</name>
<comment type="caution">
    <text evidence="1">The sequence shown here is derived from an EMBL/GenBank/DDBJ whole genome shotgun (WGS) entry which is preliminary data.</text>
</comment>
<reference evidence="1" key="1">
    <citation type="submission" date="2022-07" db="EMBL/GenBank/DDBJ databases">
        <title>Genome Sequence of Physisporinus lineatus.</title>
        <authorList>
            <person name="Buettner E."/>
        </authorList>
    </citation>
    <scope>NUCLEOTIDE SEQUENCE</scope>
    <source>
        <strain evidence="1">VT162</strain>
    </source>
</reference>
<evidence type="ECO:0000313" key="2">
    <source>
        <dbReference type="Proteomes" id="UP001212997"/>
    </source>
</evidence>
<keyword evidence="2" id="KW-1185">Reference proteome</keyword>
<dbReference type="EMBL" id="JANAWD010000142">
    <property type="protein sequence ID" value="KAJ3485783.1"/>
    <property type="molecule type" value="Genomic_DNA"/>
</dbReference>
<dbReference type="Gene3D" id="3.80.10.10">
    <property type="entry name" value="Ribonuclease Inhibitor"/>
    <property type="match status" value="1"/>
</dbReference>
<sequence>MSPSIPVPPELTDMVVMALLCAIPYVPYPQYSQPLSRRGFRQIPALSRLQSERMDVCKRTAPPGSYPLQPVSHTGVLPAHTFNPPLDSLKAILASISDFGRDILGWFMRGDNSGKYCREGCGVIRALDTLTLRQVRPIRDRGYPSFAPSGIQGVFQLFSSLRRLRLYDVLYFDPISSFFSAPASLPSLDLQDLTIDGACGSRYFVDSILGSQALSTLRSLRIKSSGVSDAKSFRTLLRELAPTLQHLELDLLDCTNPLFLGANLIFHLPFLFDLLLRTAPQTLKTTFSTTISECANLETFHLRMSLDHAKSPTSGSFDRYRSGWPYVSTVITDLPTHLPTLTISLIAPAMPSKAPILKLIDGADWEEIRAGLERLDGLQALTFVVKPSHLSRQISEDLAEEVHNALSQHLSSFQKEGKLILL</sequence>
<evidence type="ECO:0000313" key="1">
    <source>
        <dbReference type="EMBL" id="KAJ3485783.1"/>
    </source>
</evidence>
<dbReference type="SUPFAM" id="SSF52047">
    <property type="entry name" value="RNI-like"/>
    <property type="match status" value="1"/>
</dbReference>
<organism evidence="1 2">
    <name type="scientific">Meripilus lineatus</name>
    <dbReference type="NCBI Taxonomy" id="2056292"/>
    <lineage>
        <taxon>Eukaryota</taxon>
        <taxon>Fungi</taxon>
        <taxon>Dikarya</taxon>
        <taxon>Basidiomycota</taxon>
        <taxon>Agaricomycotina</taxon>
        <taxon>Agaricomycetes</taxon>
        <taxon>Polyporales</taxon>
        <taxon>Meripilaceae</taxon>
        <taxon>Meripilus</taxon>
    </lineage>
</organism>
<gene>
    <name evidence="1" type="ORF">NLI96_g4723</name>
</gene>
<proteinExistence type="predicted"/>
<accession>A0AAD5V9P5</accession>
<protein>
    <submittedName>
        <fullName evidence="1">Uncharacterized protein</fullName>
    </submittedName>
</protein>
<dbReference type="AlphaFoldDB" id="A0AAD5V9P5"/>